<dbReference type="InterPro" id="IPR052893">
    <property type="entry name" value="TCS_response_regulator"/>
</dbReference>
<dbReference type="Gene3D" id="3.40.50.2300">
    <property type="match status" value="1"/>
</dbReference>
<dbReference type="Pfam" id="PF00072">
    <property type="entry name" value="Response_reg"/>
    <property type="match status" value="1"/>
</dbReference>
<accession>A0ABW9ZDN9</accession>
<reference evidence="4" key="1">
    <citation type="submission" date="2020-01" db="EMBL/GenBank/DDBJ databases">
        <title>Sphingomonas sp. strain CSW-10.</title>
        <authorList>
            <person name="Chen W.-M."/>
        </authorList>
    </citation>
    <scope>NUCLEOTIDE SEQUENCE [LARGE SCALE GENOMIC DNA]</scope>
    <source>
        <strain evidence="4">NST-5</strain>
    </source>
</reference>
<dbReference type="InterPro" id="IPR001789">
    <property type="entry name" value="Sig_transdc_resp-reg_receiver"/>
</dbReference>
<comment type="caution">
    <text evidence="3">The sequence shown here is derived from an EMBL/GenBank/DDBJ whole genome shotgun (WGS) entry which is preliminary data.</text>
</comment>
<keyword evidence="4" id="KW-1185">Reference proteome</keyword>
<dbReference type="RefSeq" id="WP_166536713.1">
    <property type="nucleotide sequence ID" value="NZ_JAABLM010000006.1"/>
</dbReference>
<sequence>MKKFNDVIVVDDDKIYHFILKKLLKKSNIEVTPHFFENGRDAIEGLKGKEKSIENLPDLILLDINMPVMDGWQFLEEYKKIKSTLSQESVIYLISSSNNPVDIDKAKNFPDEVRDYFIKPVCLEDLCRIFLN</sequence>
<keyword evidence="1" id="KW-0597">Phosphoprotein</keyword>
<dbReference type="EMBL" id="JAABLM010000006">
    <property type="protein sequence ID" value="NBL64888.1"/>
    <property type="molecule type" value="Genomic_DNA"/>
</dbReference>
<evidence type="ECO:0000313" key="4">
    <source>
        <dbReference type="Proteomes" id="UP000798602"/>
    </source>
</evidence>
<evidence type="ECO:0000259" key="2">
    <source>
        <dbReference type="PROSITE" id="PS50110"/>
    </source>
</evidence>
<dbReference type="SUPFAM" id="SSF52172">
    <property type="entry name" value="CheY-like"/>
    <property type="match status" value="1"/>
</dbReference>
<dbReference type="SMART" id="SM00448">
    <property type="entry name" value="REC"/>
    <property type="match status" value="1"/>
</dbReference>
<dbReference type="PANTHER" id="PTHR44520:SF2">
    <property type="entry name" value="RESPONSE REGULATOR RCP1"/>
    <property type="match status" value="1"/>
</dbReference>
<feature type="modified residue" description="4-aspartylphosphate" evidence="1">
    <location>
        <position position="63"/>
    </location>
</feature>
<name>A0ABW9ZDN9_9FLAO</name>
<dbReference type="PANTHER" id="PTHR44520">
    <property type="entry name" value="RESPONSE REGULATOR RCP1-RELATED"/>
    <property type="match status" value="1"/>
</dbReference>
<dbReference type="Proteomes" id="UP000798602">
    <property type="component" value="Unassembled WGS sequence"/>
</dbReference>
<gene>
    <name evidence="3" type="ORF">GV828_06700</name>
</gene>
<feature type="domain" description="Response regulatory" evidence="2">
    <location>
        <begin position="6"/>
        <end position="132"/>
    </location>
</feature>
<evidence type="ECO:0000256" key="1">
    <source>
        <dbReference type="PROSITE-ProRule" id="PRU00169"/>
    </source>
</evidence>
<dbReference type="PROSITE" id="PS50110">
    <property type="entry name" value="RESPONSE_REGULATORY"/>
    <property type="match status" value="1"/>
</dbReference>
<organism evidence="3 4">
    <name type="scientific">Flavobacterium ichthyis</name>
    <dbReference type="NCBI Taxonomy" id="2698827"/>
    <lineage>
        <taxon>Bacteria</taxon>
        <taxon>Pseudomonadati</taxon>
        <taxon>Bacteroidota</taxon>
        <taxon>Flavobacteriia</taxon>
        <taxon>Flavobacteriales</taxon>
        <taxon>Flavobacteriaceae</taxon>
        <taxon>Flavobacterium</taxon>
    </lineage>
</organism>
<dbReference type="InterPro" id="IPR011006">
    <property type="entry name" value="CheY-like_superfamily"/>
</dbReference>
<proteinExistence type="predicted"/>
<evidence type="ECO:0000313" key="3">
    <source>
        <dbReference type="EMBL" id="NBL64888.1"/>
    </source>
</evidence>
<protein>
    <submittedName>
        <fullName evidence="3">Response regulator</fullName>
    </submittedName>
</protein>